<organism evidence="1 2">
    <name type="scientific">Trichinella spiralis</name>
    <name type="common">Trichina worm</name>
    <dbReference type="NCBI Taxonomy" id="6334"/>
    <lineage>
        <taxon>Eukaryota</taxon>
        <taxon>Metazoa</taxon>
        <taxon>Ecdysozoa</taxon>
        <taxon>Nematoda</taxon>
        <taxon>Enoplea</taxon>
        <taxon>Dorylaimia</taxon>
        <taxon>Trichinellida</taxon>
        <taxon>Trichinellidae</taxon>
        <taxon>Trichinella</taxon>
    </lineage>
</organism>
<name>A0A0V0XE02_TRISP</name>
<evidence type="ECO:0000313" key="1">
    <source>
        <dbReference type="EMBL" id="KRX86053.1"/>
    </source>
</evidence>
<proteinExistence type="predicted"/>
<dbReference type="EMBL" id="JYDH01007490">
    <property type="protein sequence ID" value="KRX86053.1"/>
    <property type="molecule type" value="Genomic_DNA"/>
</dbReference>
<accession>A0A0V0XE02</accession>
<comment type="caution">
    <text evidence="1">The sequence shown here is derived from an EMBL/GenBank/DDBJ whole genome shotgun (WGS) entry which is preliminary data.</text>
</comment>
<feature type="non-terminal residue" evidence="1">
    <location>
        <position position="32"/>
    </location>
</feature>
<sequence length="32" mass="3634">MQNFQMLDGLFLLTQNMISTHGSFQLLDGVSF</sequence>
<reference evidence="1 2" key="1">
    <citation type="submission" date="2015-01" db="EMBL/GenBank/DDBJ databases">
        <title>Evolution of Trichinella species and genotypes.</title>
        <authorList>
            <person name="Korhonen P.K."/>
            <person name="Edoardo P."/>
            <person name="Giuseppe L.R."/>
            <person name="Gasser R.B."/>
        </authorList>
    </citation>
    <scope>NUCLEOTIDE SEQUENCE [LARGE SCALE GENOMIC DNA]</scope>
    <source>
        <strain evidence="1">ISS3</strain>
    </source>
</reference>
<dbReference type="InParanoid" id="A0A0V0XE02"/>
<keyword evidence="2" id="KW-1185">Reference proteome</keyword>
<gene>
    <name evidence="1" type="ORF">T01_11468</name>
</gene>
<evidence type="ECO:0000313" key="2">
    <source>
        <dbReference type="Proteomes" id="UP000054776"/>
    </source>
</evidence>
<protein>
    <submittedName>
        <fullName evidence="1">Uncharacterized protein</fullName>
    </submittedName>
</protein>
<dbReference type="Proteomes" id="UP000054776">
    <property type="component" value="Unassembled WGS sequence"/>
</dbReference>
<dbReference type="AlphaFoldDB" id="A0A0V0XE02"/>